<reference evidence="1" key="1">
    <citation type="submission" date="2020-09" db="EMBL/GenBank/DDBJ databases">
        <title>Iningainema tapete sp. nov. (Scytonemataceae, Cyanobacteria) from greenhouses in central Florida (USA) produces two types of nodularin with biosynthetic potential for microcystin-LR and anabaenopeptins.</title>
        <authorList>
            <person name="Berthold D.E."/>
            <person name="Lefler F.W."/>
            <person name="Huang I.-S."/>
            <person name="Abdulla H."/>
            <person name="Zimba P.V."/>
            <person name="Laughinghouse H.D. IV."/>
        </authorList>
    </citation>
    <scope>NUCLEOTIDE SEQUENCE</scope>
    <source>
        <strain evidence="1">BLCCT55</strain>
    </source>
</reference>
<dbReference type="EMBL" id="JACXAE010000064">
    <property type="protein sequence ID" value="MBD2774130.1"/>
    <property type="molecule type" value="Genomic_DNA"/>
</dbReference>
<gene>
    <name evidence="1" type="ORF">ICL16_19135</name>
</gene>
<dbReference type="Proteomes" id="UP000629098">
    <property type="component" value="Unassembled WGS sequence"/>
</dbReference>
<proteinExistence type="predicted"/>
<comment type="caution">
    <text evidence="1">The sequence shown here is derived from an EMBL/GenBank/DDBJ whole genome shotgun (WGS) entry which is preliminary data.</text>
</comment>
<evidence type="ECO:0000313" key="2">
    <source>
        <dbReference type="Proteomes" id="UP000629098"/>
    </source>
</evidence>
<keyword evidence="2" id="KW-1185">Reference proteome</keyword>
<organism evidence="1 2">
    <name type="scientific">Iningainema tapete BLCC-T55</name>
    <dbReference type="NCBI Taxonomy" id="2748662"/>
    <lineage>
        <taxon>Bacteria</taxon>
        <taxon>Bacillati</taxon>
        <taxon>Cyanobacteriota</taxon>
        <taxon>Cyanophyceae</taxon>
        <taxon>Nostocales</taxon>
        <taxon>Scytonemataceae</taxon>
        <taxon>Iningainema tapete</taxon>
    </lineage>
</organism>
<dbReference type="AlphaFoldDB" id="A0A8J6XJ80"/>
<protein>
    <submittedName>
        <fullName evidence="1">Uncharacterized protein</fullName>
    </submittedName>
</protein>
<evidence type="ECO:0000313" key="1">
    <source>
        <dbReference type="EMBL" id="MBD2774130.1"/>
    </source>
</evidence>
<accession>A0A8J6XJ80</accession>
<sequence length="77" mass="9034">MPQNTQCKESKLKTHAIPYRERLNTWAVTRILPDEQRVIVARFRSLSDAEGHLRLMRQLTPNARFELGVDCQREEAN</sequence>
<dbReference type="RefSeq" id="WP_190830749.1">
    <property type="nucleotide sequence ID" value="NZ_CAWPPI010000064.1"/>
</dbReference>
<name>A0A8J6XJ80_9CYAN</name>